<dbReference type="EMBL" id="CP003742">
    <property type="protein sequence ID" value="AGI71162.1"/>
    <property type="molecule type" value="Genomic_DNA"/>
</dbReference>
<organism evidence="2 3">
    <name type="scientific">Octadecabacter arcticus 238</name>
    <dbReference type="NCBI Taxonomy" id="391616"/>
    <lineage>
        <taxon>Bacteria</taxon>
        <taxon>Pseudomonadati</taxon>
        <taxon>Pseudomonadota</taxon>
        <taxon>Alphaproteobacteria</taxon>
        <taxon>Rhodobacterales</taxon>
        <taxon>Roseobacteraceae</taxon>
        <taxon>Octadecabacter</taxon>
    </lineage>
</organism>
<gene>
    <name evidence="2" type="ORF">OA238_c09630</name>
</gene>
<dbReference type="STRING" id="391616.OA238_c09630"/>
<dbReference type="CDD" id="cd01948">
    <property type="entry name" value="EAL"/>
    <property type="match status" value="1"/>
</dbReference>
<dbReference type="AlphaFoldDB" id="M9RG47"/>
<evidence type="ECO:0000313" key="2">
    <source>
        <dbReference type="EMBL" id="AGI71162.1"/>
    </source>
</evidence>
<dbReference type="OrthoDB" id="9814202at2"/>
<dbReference type="GO" id="GO:0071111">
    <property type="term" value="F:cyclic-guanylate-specific phosphodiesterase activity"/>
    <property type="evidence" value="ECO:0007669"/>
    <property type="project" value="InterPro"/>
</dbReference>
<dbReference type="InterPro" id="IPR001633">
    <property type="entry name" value="EAL_dom"/>
</dbReference>
<dbReference type="PROSITE" id="PS50883">
    <property type="entry name" value="EAL"/>
    <property type="match status" value="1"/>
</dbReference>
<dbReference type="HOGENOM" id="CLU_1174466_0_0_5"/>
<dbReference type="Gene3D" id="3.20.20.450">
    <property type="entry name" value="EAL domain"/>
    <property type="match status" value="1"/>
</dbReference>
<accession>M9RG47</accession>
<evidence type="ECO:0000313" key="3">
    <source>
        <dbReference type="Proteomes" id="UP000004688"/>
    </source>
</evidence>
<dbReference type="eggNOG" id="COG2200">
    <property type="taxonomic scope" value="Bacteria"/>
</dbReference>
<feature type="domain" description="EAL" evidence="1">
    <location>
        <begin position="1"/>
        <end position="234"/>
    </location>
</feature>
<dbReference type="Pfam" id="PF00563">
    <property type="entry name" value="EAL"/>
    <property type="match status" value="1"/>
</dbReference>
<dbReference type="PANTHER" id="PTHR33121">
    <property type="entry name" value="CYCLIC DI-GMP PHOSPHODIESTERASE PDEF"/>
    <property type="match status" value="1"/>
</dbReference>
<name>M9RG47_9RHOB</name>
<sequence>MCKQGAIIATNPIERLWQSLPRLNTLYARMCLSEAIRAVGKRVFNRIIASTRPHFADSAKLSVRDTELVIATALLICALSWYTGRQDLHRILAASPTAAQHVTLEITEDVFIARAADAIQASIASFRDLGVRISLDDFGTGFASFHHLRQLDFDEHKIDTSFVAGLSHDLTSEVLVRGFLNIASGLGVSVIAEGVETQAQSQELINMGCVAAQGYLFSPAVPLAQAAVLFTPQKTA</sequence>
<dbReference type="InterPro" id="IPR050706">
    <property type="entry name" value="Cyclic-di-GMP_PDE-like"/>
</dbReference>
<keyword evidence="3" id="KW-1185">Reference proteome</keyword>
<proteinExistence type="predicted"/>
<evidence type="ECO:0000259" key="1">
    <source>
        <dbReference type="PROSITE" id="PS50883"/>
    </source>
</evidence>
<dbReference type="SMART" id="SM00052">
    <property type="entry name" value="EAL"/>
    <property type="match status" value="1"/>
</dbReference>
<reference evidence="2 3" key="1">
    <citation type="journal article" date="2013" name="PLoS ONE">
        <title>Poles Apart: Arctic and Antarctic Octadecabacter strains Share High Genome Plasticity and a New Type of Xanthorhodopsin.</title>
        <authorList>
            <person name="Vollmers J."/>
            <person name="Voget S."/>
            <person name="Dietrich S."/>
            <person name="Gollnow K."/>
            <person name="Smits M."/>
            <person name="Meyer K."/>
            <person name="Brinkhoff T."/>
            <person name="Simon M."/>
            <person name="Daniel R."/>
        </authorList>
    </citation>
    <scope>NUCLEOTIDE SEQUENCE [LARGE SCALE GENOMIC DNA]</scope>
    <source>
        <strain evidence="2 3">238</strain>
    </source>
</reference>
<dbReference type="PANTHER" id="PTHR33121:SF70">
    <property type="entry name" value="SIGNALING PROTEIN YKOW"/>
    <property type="match status" value="1"/>
</dbReference>
<dbReference type="KEGG" id="oar:OA238_c09630"/>
<dbReference type="SUPFAM" id="SSF141868">
    <property type="entry name" value="EAL domain-like"/>
    <property type="match status" value="1"/>
</dbReference>
<protein>
    <recommendedName>
        <fullName evidence="1">EAL domain-containing protein</fullName>
    </recommendedName>
</protein>
<dbReference type="InterPro" id="IPR035919">
    <property type="entry name" value="EAL_sf"/>
</dbReference>
<dbReference type="Proteomes" id="UP000004688">
    <property type="component" value="Chromosome"/>
</dbReference>